<dbReference type="EMBL" id="FNSA01000003">
    <property type="protein sequence ID" value="SED14140.1"/>
    <property type="molecule type" value="Genomic_DNA"/>
</dbReference>
<feature type="domain" description="GFO/IDH/MocA-like oxidoreductase" evidence="4">
    <location>
        <begin position="132"/>
        <end position="248"/>
    </location>
</feature>
<name>A0A1H4YA63_TSUTY</name>
<keyword evidence="6" id="KW-1185">Reference proteome</keyword>
<organism evidence="5 6">
    <name type="scientific">Tsukamurella tyrosinosolvens</name>
    <dbReference type="NCBI Taxonomy" id="57704"/>
    <lineage>
        <taxon>Bacteria</taxon>
        <taxon>Bacillati</taxon>
        <taxon>Actinomycetota</taxon>
        <taxon>Actinomycetes</taxon>
        <taxon>Mycobacteriales</taxon>
        <taxon>Tsukamurellaceae</taxon>
        <taxon>Tsukamurella</taxon>
    </lineage>
</organism>
<evidence type="ECO:0000259" key="3">
    <source>
        <dbReference type="Pfam" id="PF01408"/>
    </source>
</evidence>
<dbReference type="Proteomes" id="UP000182241">
    <property type="component" value="Unassembled WGS sequence"/>
</dbReference>
<dbReference type="GO" id="GO:0016491">
    <property type="term" value="F:oxidoreductase activity"/>
    <property type="evidence" value="ECO:0007669"/>
    <property type="project" value="UniProtKB-KW"/>
</dbReference>
<dbReference type="InterPro" id="IPR050984">
    <property type="entry name" value="Gfo/Idh/MocA_domain"/>
</dbReference>
<evidence type="ECO:0000256" key="2">
    <source>
        <dbReference type="ARBA" id="ARBA00023002"/>
    </source>
</evidence>
<evidence type="ECO:0000313" key="6">
    <source>
        <dbReference type="Proteomes" id="UP000182241"/>
    </source>
</evidence>
<dbReference type="PANTHER" id="PTHR22604">
    <property type="entry name" value="OXIDOREDUCTASES"/>
    <property type="match status" value="1"/>
</dbReference>
<comment type="similarity">
    <text evidence="1">Belongs to the Gfo/Idh/MocA family.</text>
</comment>
<evidence type="ECO:0000256" key="1">
    <source>
        <dbReference type="ARBA" id="ARBA00010928"/>
    </source>
</evidence>
<dbReference type="InterPro" id="IPR036291">
    <property type="entry name" value="NAD(P)-bd_dom_sf"/>
</dbReference>
<dbReference type="PANTHER" id="PTHR22604:SF105">
    <property type="entry name" value="TRANS-1,2-DIHYDROBENZENE-1,2-DIOL DEHYDROGENASE"/>
    <property type="match status" value="1"/>
</dbReference>
<dbReference type="InterPro" id="IPR000683">
    <property type="entry name" value="Gfo/Idh/MocA-like_OxRdtase_N"/>
</dbReference>
<dbReference type="Pfam" id="PF22725">
    <property type="entry name" value="GFO_IDH_MocA_C3"/>
    <property type="match status" value="1"/>
</dbReference>
<evidence type="ECO:0000259" key="4">
    <source>
        <dbReference type="Pfam" id="PF22725"/>
    </source>
</evidence>
<dbReference type="Pfam" id="PF01408">
    <property type="entry name" value="GFO_IDH_MocA"/>
    <property type="match status" value="1"/>
</dbReference>
<gene>
    <name evidence="5" type="ORF">SAMN04489793_4094</name>
</gene>
<proteinExistence type="inferred from homology"/>
<keyword evidence="2" id="KW-0560">Oxidoreductase</keyword>
<dbReference type="AlphaFoldDB" id="A0A1H4YA63"/>
<accession>A0A1H4YA63</accession>
<dbReference type="SUPFAM" id="SSF51735">
    <property type="entry name" value="NAD(P)-binding Rossmann-fold domains"/>
    <property type="match status" value="1"/>
</dbReference>
<dbReference type="STRING" id="57704.SAMN04489793_4094"/>
<dbReference type="InterPro" id="IPR055170">
    <property type="entry name" value="GFO_IDH_MocA-like_dom"/>
</dbReference>
<feature type="domain" description="Gfo/Idh/MocA-like oxidoreductase N-terminal" evidence="3">
    <location>
        <begin position="5"/>
        <end position="121"/>
    </location>
</feature>
<dbReference type="GO" id="GO:0000166">
    <property type="term" value="F:nucleotide binding"/>
    <property type="evidence" value="ECO:0007669"/>
    <property type="project" value="InterPro"/>
</dbReference>
<dbReference type="RefSeq" id="WP_068739450.1">
    <property type="nucleotide sequence ID" value="NZ_CBDRGN010000003.1"/>
</dbReference>
<evidence type="ECO:0000313" key="5">
    <source>
        <dbReference type="EMBL" id="SED14140.1"/>
    </source>
</evidence>
<protein>
    <submittedName>
        <fullName evidence="5">Predicted dehydrogenase</fullName>
    </submittedName>
</protein>
<reference evidence="6" key="1">
    <citation type="submission" date="2016-10" db="EMBL/GenBank/DDBJ databases">
        <authorList>
            <person name="Varghese N."/>
            <person name="Submissions S."/>
        </authorList>
    </citation>
    <scope>NUCLEOTIDE SEQUENCE [LARGE SCALE GENOMIC DNA]</scope>
    <source>
        <strain evidence="6">DSM 44234</strain>
    </source>
</reference>
<sequence length="338" mass="34766">MTVRWGLLSTSGIGRVAARAIAAADGADLAAVAGREPGRAADYAAQVGAPVSYGSYEDLLADADIDAVYVPLPITLHAEWAVRALEAGKHVLCEKPLTLDPEEATAVFDAAERAGRLAIEGFMWRLHPQTLLVRRLLAEGAIGALALVRAALSVSAPAGDIRRTTDLGGGALADLGGYCVSAVRLFGGEPSTVRAVGVADPAGSGAGHDLRASAVLELEDGVLGLIDVGLDLERRDQLELVGTEGRIVVDDPWLCRSGAVEVIRGERAERLPADPGGAFGLTPPGPDNEDAYRIEFEAASAAFAGGAAPAFGRADAVAQARALAAARRSAAERVTVVL</sequence>
<dbReference type="Gene3D" id="3.30.360.10">
    <property type="entry name" value="Dihydrodipicolinate Reductase, domain 2"/>
    <property type="match status" value="1"/>
</dbReference>
<dbReference type="SUPFAM" id="SSF55347">
    <property type="entry name" value="Glyceraldehyde-3-phosphate dehydrogenase-like, C-terminal domain"/>
    <property type="match status" value="1"/>
</dbReference>
<dbReference type="Gene3D" id="3.40.50.720">
    <property type="entry name" value="NAD(P)-binding Rossmann-like Domain"/>
    <property type="match status" value="1"/>
</dbReference>